<evidence type="ECO:0000313" key="2">
    <source>
        <dbReference type="EMBL" id="ADN09007.1"/>
    </source>
</evidence>
<sequence>MNTDEFYLTDEEKKALKEIAKTALYEAVINNQKIALDESKLPDKFKLHLGAFVTLKENGMLRGCIGRFEPDEPLYKVIIDMAISASRYDTRFNPVTKEELDNIEIEISVLTPRKKVNSIDDVVVGKHGIYVEYGSTNGTYLPQVATDMGWDKEQFVRSCCVEKAGIAPEHCKDATLYVYEAIVF</sequence>
<dbReference type="Proteomes" id="UP000007803">
    <property type="component" value="Chromosome"/>
</dbReference>
<dbReference type="OrthoDB" id="9782820at2"/>
<dbReference type="AlphaFoldDB" id="E0URY4"/>
<dbReference type="SUPFAM" id="SSF143447">
    <property type="entry name" value="AMMECR1-like"/>
    <property type="match status" value="1"/>
</dbReference>
<evidence type="ECO:0000313" key="3">
    <source>
        <dbReference type="Proteomes" id="UP000007803"/>
    </source>
</evidence>
<gene>
    <name evidence="2" type="ordered locus">Saut_0958</name>
</gene>
<dbReference type="HOGENOM" id="CLU_095686_1_1_7"/>
<proteinExistence type="predicted"/>
<dbReference type="Gene3D" id="3.30.1490.150">
    <property type="entry name" value="Hypothetical protein ph0010, domain 2"/>
    <property type="match status" value="1"/>
</dbReference>
<dbReference type="InterPro" id="IPR027485">
    <property type="entry name" value="AMMECR1_N"/>
</dbReference>
<dbReference type="STRING" id="563040.Saut_0958"/>
<dbReference type="Pfam" id="PF01871">
    <property type="entry name" value="AMMECR1"/>
    <property type="match status" value="1"/>
</dbReference>
<keyword evidence="3" id="KW-1185">Reference proteome</keyword>
<dbReference type="eggNOG" id="COG2078">
    <property type="taxonomic scope" value="Bacteria"/>
</dbReference>
<dbReference type="RefSeq" id="WP_013326763.1">
    <property type="nucleotide sequence ID" value="NC_014506.1"/>
</dbReference>
<dbReference type="EMBL" id="CP002205">
    <property type="protein sequence ID" value="ADN09007.1"/>
    <property type="molecule type" value="Genomic_DNA"/>
</dbReference>
<protein>
    <submittedName>
        <fullName evidence="2">AMMECR1 domain protein</fullName>
    </submittedName>
</protein>
<dbReference type="PROSITE" id="PS51112">
    <property type="entry name" value="AMMECR1"/>
    <property type="match status" value="1"/>
</dbReference>
<dbReference type="InterPro" id="IPR027623">
    <property type="entry name" value="AmmeMemoSam_A"/>
</dbReference>
<name>E0URY4_SULAO</name>
<organism evidence="2 3">
    <name type="scientific">Sulfurimonas autotrophica (strain ATCC BAA-671 / DSM 16294 / JCM 11897 / OK10)</name>
    <dbReference type="NCBI Taxonomy" id="563040"/>
    <lineage>
        <taxon>Bacteria</taxon>
        <taxon>Pseudomonadati</taxon>
        <taxon>Campylobacterota</taxon>
        <taxon>Epsilonproteobacteria</taxon>
        <taxon>Campylobacterales</taxon>
        <taxon>Sulfurimonadaceae</taxon>
        <taxon>Sulfurimonas</taxon>
    </lineage>
</organism>
<dbReference type="KEGG" id="sua:Saut_0958"/>
<evidence type="ECO:0000259" key="1">
    <source>
        <dbReference type="PROSITE" id="PS51112"/>
    </source>
</evidence>
<feature type="domain" description="AMMECR1" evidence="1">
    <location>
        <begin position="11"/>
        <end position="184"/>
    </location>
</feature>
<dbReference type="InterPro" id="IPR023473">
    <property type="entry name" value="AMMECR1"/>
</dbReference>
<dbReference type="PANTHER" id="PTHR13016">
    <property type="entry name" value="AMMECR1 HOMOLOG"/>
    <property type="match status" value="1"/>
</dbReference>
<reference evidence="3" key="1">
    <citation type="journal article" date="2010" name="Stand. Genomic Sci.">
        <title>Complete genome sequence of Sulfurimonas autotrophica type strain (OK10).</title>
        <authorList>
            <person name="Sikorski J."/>
            <person name="Munk C."/>
            <person name="Lapidus A."/>
            <person name="Djao O."/>
            <person name="Lucas S."/>
            <person name="Glavina Del Rio T."/>
            <person name="Nolan M."/>
            <person name="Tice H."/>
            <person name="Han C."/>
            <person name="Cheng J."/>
            <person name="Tapia R."/>
            <person name="Goodwin L."/>
            <person name="Pitluck S."/>
            <person name="Liolios K."/>
            <person name="Ivanova N."/>
            <person name="Mavromatis K."/>
            <person name="Mikhailova N."/>
            <person name="Pati A."/>
            <person name="Sims D."/>
            <person name="Meincke L."/>
            <person name="Brettin T."/>
            <person name="Detter J."/>
            <person name="Chen A."/>
            <person name="Palaniappan K."/>
            <person name="Land M."/>
            <person name="Hauser L."/>
            <person name="Chang Y."/>
            <person name="Jeffries C."/>
            <person name="Rohde M."/>
            <person name="Lang E."/>
            <person name="Spring S."/>
            <person name="Goker M."/>
            <person name="Woyke T."/>
            <person name="Bristow J."/>
            <person name="Eisen J."/>
            <person name="Markowitz V."/>
            <person name="Hugenholtz P."/>
            <person name="Kyrpides N."/>
            <person name="Klenk H."/>
        </authorList>
    </citation>
    <scope>NUCLEOTIDE SEQUENCE [LARGE SCALE GENOMIC DNA]</scope>
    <source>
        <strain evidence="3">ATCC BAA-671 / DSM 16294 / JCM 11897 / OK10</strain>
    </source>
</reference>
<dbReference type="NCBIfam" id="TIGR00296">
    <property type="entry name" value="TIGR00296 family protein"/>
    <property type="match status" value="1"/>
</dbReference>
<dbReference type="PANTHER" id="PTHR13016:SF0">
    <property type="entry name" value="AMME SYNDROME CANDIDATE GENE 1 PROTEIN"/>
    <property type="match status" value="1"/>
</dbReference>
<dbReference type="InterPro" id="IPR036071">
    <property type="entry name" value="AMMECR1_dom_sf"/>
</dbReference>
<dbReference type="Gene3D" id="3.30.700.20">
    <property type="entry name" value="Hypothetical protein ph0010, domain 1"/>
    <property type="match status" value="1"/>
</dbReference>
<dbReference type="InterPro" id="IPR002733">
    <property type="entry name" value="AMMECR1_domain"/>
</dbReference>
<dbReference type="NCBIfam" id="TIGR04335">
    <property type="entry name" value="AmmeMemoSam_A"/>
    <property type="match status" value="1"/>
</dbReference>
<accession>E0URY4</accession>